<sequence length="73" mass="8429">MEFLSIASDETNFAVLFVTLFILIVCNITALENIRKKSKRGTYTLRHSAISRIVLSREVRHSFVNTSPMFEKH</sequence>
<protein>
    <submittedName>
        <fullName evidence="2">Uncharacterized protein</fullName>
    </submittedName>
</protein>
<dbReference type="AlphaFoldDB" id="A0A1B0B6G5"/>
<organism evidence="2 3">
    <name type="scientific">Glossina palpalis gambiensis</name>
    <dbReference type="NCBI Taxonomy" id="67801"/>
    <lineage>
        <taxon>Eukaryota</taxon>
        <taxon>Metazoa</taxon>
        <taxon>Ecdysozoa</taxon>
        <taxon>Arthropoda</taxon>
        <taxon>Hexapoda</taxon>
        <taxon>Insecta</taxon>
        <taxon>Pterygota</taxon>
        <taxon>Neoptera</taxon>
        <taxon>Endopterygota</taxon>
        <taxon>Diptera</taxon>
        <taxon>Brachycera</taxon>
        <taxon>Muscomorpha</taxon>
        <taxon>Hippoboscoidea</taxon>
        <taxon>Glossinidae</taxon>
        <taxon>Glossina</taxon>
    </lineage>
</organism>
<evidence type="ECO:0000256" key="1">
    <source>
        <dbReference type="SAM" id="Phobius"/>
    </source>
</evidence>
<keyword evidence="1" id="KW-0472">Membrane</keyword>
<dbReference type="Proteomes" id="UP000092460">
    <property type="component" value="Unassembled WGS sequence"/>
</dbReference>
<evidence type="ECO:0000313" key="3">
    <source>
        <dbReference type="Proteomes" id="UP000092460"/>
    </source>
</evidence>
<dbReference type="EnsemblMetazoa" id="GPPI020438-RA">
    <property type="protein sequence ID" value="GPPI020438-PA"/>
    <property type="gene ID" value="GPPI020438"/>
</dbReference>
<accession>A0A1B0B6G5</accession>
<dbReference type="VEuPathDB" id="VectorBase:GPPI020438"/>
<evidence type="ECO:0000313" key="2">
    <source>
        <dbReference type="EnsemblMetazoa" id="GPPI020438-PA"/>
    </source>
</evidence>
<proteinExistence type="predicted"/>
<feature type="transmembrane region" description="Helical" evidence="1">
    <location>
        <begin position="12"/>
        <end position="31"/>
    </location>
</feature>
<keyword evidence="1" id="KW-0812">Transmembrane</keyword>
<name>A0A1B0B6G5_9MUSC</name>
<reference evidence="3" key="1">
    <citation type="submission" date="2015-01" db="EMBL/GenBank/DDBJ databases">
        <authorList>
            <person name="Aksoy S."/>
            <person name="Warren W."/>
            <person name="Wilson R.K."/>
        </authorList>
    </citation>
    <scope>NUCLEOTIDE SEQUENCE [LARGE SCALE GENOMIC DNA]</scope>
    <source>
        <strain evidence="3">IAEA</strain>
    </source>
</reference>
<keyword evidence="1" id="KW-1133">Transmembrane helix</keyword>
<keyword evidence="3" id="KW-1185">Reference proteome</keyword>
<dbReference type="EMBL" id="JXJN01009094">
    <property type="status" value="NOT_ANNOTATED_CDS"/>
    <property type="molecule type" value="Genomic_DNA"/>
</dbReference>
<reference evidence="2" key="2">
    <citation type="submission" date="2020-05" db="UniProtKB">
        <authorList>
            <consortium name="EnsemblMetazoa"/>
        </authorList>
    </citation>
    <scope>IDENTIFICATION</scope>
    <source>
        <strain evidence="2">IAEA</strain>
    </source>
</reference>